<evidence type="ECO:0000313" key="3">
    <source>
        <dbReference type="Proteomes" id="UP000184386"/>
    </source>
</evidence>
<evidence type="ECO:0000259" key="1">
    <source>
        <dbReference type="Pfam" id="PF00027"/>
    </source>
</evidence>
<dbReference type="InterPro" id="IPR018490">
    <property type="entry name" value="cNMP-bd_dom_sf"/>
</dbReference>
<reference evidence="2 3" key="1">
    <citation type="submission" date="2016-11" db="EMBL/GenBank/DDBJ databases">
        <authorList>
            <person name="Jaros S."/>
            <person name="Januszkiewicz K."/>
            <person name="Wedrychowicz H."/>
        </authorList>
    </citation>
    <scope>NUCLEOTIDE SEQUENCE [LARGE SCALE GENOMIC DNA]</scope>
    <source>
        <strain evidence="2 3">DSM 15929</strain>
    </source>
</reference>
<feature type="domain" description="Cyclic nucleotide-binding" evidence="1">
    <location>
        <begin position="37"/>
        <end position="116"/>
    </location>
</feature>
<keyword evidence="3" id="KW-1185">Reference proteome</keyword>
<keyword evidence="2" id="KW-0418">Kinase</keyword>
<organism evidence="2 3">
    <name type="scientific">Anaerocolumna jejuensis DSM 15929</name>
    <dbReference type="NCBI Taxonomy" id="1121322"/>
    <lineage>
        <taxon>Bacteria</taxon>
        <taxon>Bacillati</taxon>
        <taxon>Bacillota</taxon>
        <taxon>Clostridia</taxon>
        <taxon>Lachnospirales</taxon>
        <taxon>Lachnospiraceae</taxon>
        <taxon>Anaerocolumna</taxon>
    </lineage>
</organism>
<dbReference type="RefSeq" id="WP_073279559.1">
    <property type="nucleotide sequence ID" value="NZ_FRAC01000031.1"/>
</dbReference>
<accession>A0A1M7A4Y3</accession>
<name>A0A1M7A4Y3_9FIRM</name>
<dbReference type="InterPro" id="IPR014710">
    <property type="entry name" value="RmlC-like_jellyroll"/>
</dbReference>
<gene>
    <name evidence="2" type="ORF">SAMN02745136_04750</name>
</gene>
<dbReference type="SUPFAM" id="SSF51206">
    <property type="entry name" value="cAMP-binding domain-like"/>
    <property type="match status" value="1"/>
</dbReference>
<dbReference type="STRING" id="1121322.SAMN02745136_04750"/>
<dbReference type="Gene3D" id="2.60.120.10">
    <property type="entry name" value="Jelly Rolls"/>
    <property type="match status" value="1"/>
</dbReference>
<evidence type="ECO:0000313" key="2">
    <source>
        <dbReference type="EMBL" id="SHL37787.1"/>
    </source>
</evidence>
<dbReference type="GO" id="GO:0016301">
    <property type="term" value="F:kinase activity"/>
    <property type="evidence" value="ECO:0007669"/>
    <property type="project" value="UniProtKB-KW"/>
</dbReference>
<keyword evidence="2" id="KW-0808">Transferase</keyword>
<sequence>MDKLDTMIEIIQKANNIQLLREKVYPIYEQMTCCKKEKNQIISQIEDSNKNLYILLSGVIRLYYIDMAGNDITRFFGTEGCIGGGIDERLPYVAETLEDCEFLVMGWEKVKRLIGEDVYWIKIWNQLLQNSIRYKIYRESCFLTQSATERYIDFKRIYPNLEKRVKQSYIASYLGITPISLSRIRRTIKEEK</sequence>
<dbReference type="EMBL" id="FRAC01000031">
    <property type="protein sequence ID" value="SHL37787.1"/>
    <property type="molecule type" value="Genomic_DNA"/>
</dbReference>
<dbReference type="AlphaFoldDB" id="A0A1M7A4Y3"/>
<dbReference type="InterPro" id="IPR000595">
    <property type="entry name" value="cNMP-bd_dom"/>
</dbReference>
<dbReference type="Proteomes" id="UP000184386">
    <property type="component" value="Unassembled WGS sequence"/>
</dbReference>
<protein>
    <submittedName>
        <fullName evidence="2">cAMP-binding domain of CRP or a regulatory subunit of cAMP-dependent protein kinases</fullName>
    </submittedName>
</protein>
<proteinExistence type="predicted"/>
<dbReference type="Pfam" id="PF00027">
    <property type="entry name" value="cNMP_binding"/>
    <property type="match status" value="1"/>
</dbReference>
<dbReference type="OrthoDB" id="9798104at2"/>